<dbReference type="EMBL" id="CM045759">
    <property type="protein sequence ID" value="KAI8019122.1"/>
    <property type="molecule type" value="Genomic_DNA"/>
</dbReference>
<evidence type="ECO:0000313" key="2">
    <source>
        <dbReference type="Proteomes" id="UP001060215"/>
    </source>
</evidence>
<proteinExistence type="predicted"/>
<organism evidence="1 2">
    <name type="scientific">Camellia lanceoleosa</name>
    <dbReference type="NCBI Taxonomy" id="1840588"/>
    <lineage>
        <taxon>Eukaryota</taxon>
        <taxon>Viridiplantae</taxon>
        <taxon>Streptophyta</taxon>
        <taxon>Embryophyta</taxon>
        <taxon>Tracheophyta</taxon>
        <taxon>Spermatophyta</taxon>
        <taxon>Magnoliopsida</taxon>
        <taxon>eudicotyledons</taxon>
        <taxon>Gunneridae</taxon>
        <taxon>Pentapetalae</taxon>
        <taxon>asterids</taxon>
        <taxon>Ericales</taxon>
        <taxon>Theaceae</taxon>
        <taxon>Camellia</taxon>
    </lineage>
</organism>
<accession>A0ACC0I2Y5</accession>
<dbReference type="Proteomes" id="UP001060215">
    <property type="component" value="Chromosome 2"/>
</dbReference>
<name>A0ACC0I2Y5_9ERIC</name>
<reference evidence="1 2" key="1">
    <citation type="journal article" date="2022" name="Plant J.">
        <title>Chromosome-level genome of Camellia lanceoleosa provides a valuable resource for understanding genome evolution and self-incompatibility.</title>
        <authorList>
            <person name="Gong W."/>
            <person name="Xiao S."/>
            <person name="Wang L."/>
            <person name="Liao Z."/>
            <person name="Chang Y."/>
            <person name="Mo W."/>
            <person name="Hu G."/>
            <person name="Li W."/>
            <person name="Zhao G."/>
            <person name="Zhu H."/>
            <person name="Hu X."/>
            <person name="Ji K."/>
            <person name="Xiang X."/>
            <person name="Song Q."/>
            <person name="Yuan D."/>
            <person name="Jin S."/>
            <person name="Zhang L."/>
        </authorList>
    </citation>
    <scope>NUCLEOTIDE SEQUENCE [LARGE SCALE GENOMIC DNA]</scope>
    <source>
        <strain evidence="1">SQ_2022a</strain>
    </source>
</reference>
<evidence type="ECO:0000313" key="1">
    <source>
        <dbReference type="EMBL" id="KAI8019122.1"/>
    </source>
</evidence>
<sequence>MNKTLYTHISVRLLFPHIYNSTQYNILQEKNPISSIPTSFYLYMFYLGQKH</sequence>
<protein>
    <submittedName>
        <fullName evidence="1">Uncharacterized protein</fullName>
    </submittedName>
</protein>
<gene>
    <name evidence="1" type="ORF">LOK49_LG04G00763</name>
</gene>
<keyword evidence="2" id="KW-1185">Reference proteome</keyword>
<comment type="caution">
    <text evidence="1">The sequence shown here is derived from an EMBL/GenBank/DDBJ whole genome shotgun (WGS) entry which is preliminary data.</text>
</comment>